<sequence length="96" mass="11582">MKQTVDISNIFPKYLFWDMDFRKLSPQRDKDIIIPRALYATTSDSFEEDIERLESLYTKKEILNHLKNTRELISNEVCELVSKRYHTTPFVRVKKR</sequence>
<dbReference type="Proteomes" id="UP001209107">
    <property type="component" value="Unassembled WGS sequence"/>
</dbReference>
<name>A0ABT3JNW3_9FLAO</name>
<dbReference type="RefSeq" id="WP_265144592.1">
    <property type="nucleotide sequence ID" value="NZ_JAPCHZ010000005.1"/>
</dbReference>
<feature type="domain" description="DUF6922" evidence="1">
    <location>
        <begin position="11"/>
        <end position="64"/>
    </location>
</feature>
<evidence type="ECO:0000313" key="3">
    <source>
        <dbReference type="Proteomes" id="UP001209107"/>
    </source>
</evidence>
<accession>A0ABT3JNW3</accession>
<dbReference type="EMBL" id="JAPCHZ010000005">
    <property type="protein sequence ID" value="MCW4452467.1"/>
    <property type="molecule type" value="Genomic_DNA"/>
</dbReference>
<evidence type="ECO:0000259" key="1">
    <source>
        <dbReference type="Pfam" id="PF21956"/>
    </source>
</evidence>
<gene>
    <name evidence="2" type="ORF">OK344_09620</name>
</gene>
<dbReference type="InterPro" id="IPR053830">
    <property type="entry name" value="DUF6922"/>
</dbReference>
<proteinExistence type="predicted"/>
<keyword evidence="3" id="KW-1185">Reference proteome</keyword>
<comment type="caution">
    <text evidence="2">The sequence shown here is derived from an EMBL/GenBank/DDBJ whole genome shotgun (WGS) entry which is preliminary data.</text>
</comment>
<organism evidence="2 3">
    <name type="scientific">Kaistella yananensis</name>
    <dbReference type="NCBI Taxonomy" id="2989820"/>
    <lineage>
        <taxon>Bacteria</taxon>
        <taxon>Pseudomonadati</taxon>
        <taxon>Bacteroidota</taxon>
        <taxon>Flavobacteriia</taxon>
        <taxon>Flavobacteriales</taxon>
        <taxon>Weeksellaceae</taxon>
        <taxon>Chryseobacterium group</taxon>
        <taxon>Kaistella</taxon>
    </lineage>
</organism>
<evidence type="ECO:0000313" key="2">
    <source>
        <dbReference type="EMBL" id="MCW4452467.1"/>
    </source>
</evidence>
<protein>
    <recommendedName>
        <fullName evidence="1">DUF6922 domain-containing protein</fullName>
    </recommendedName>
</protein>
<reference evidence="2 3" key="1">
    <citation type="submission" date="2022-10" db="EMBL/GenBank/DDBJ databases">
        <title>Kaistella sp. BT-6-1-3.</title>
        <authorList>
            <person name="Ai J."/>
            <person name="Deng Z."/>
        </authorList>
    </citation>
    <scope>NUCLEOTIDE SEQUENCE [LARGE SCALE GENOMIC DNA]</scope>
    <source>
        <strain evidence="2 3">BT6-1-3</strain>
    </source>
</reference>
<dbReference type="Pfam" id="PF21956">
    <property type="entry name" value="DUF6922"/>
    <property type="match status" value="1"/>
</dbReference>